<feature type="compositionally biased region" description="Basic and acidic residues" evidence="2">
    <location>
        <begin position="70"/>
        <end position="80"/>
    </location>
</feature>
<evidence type="ECO:0000256" key="1">
    <source>
        <dbReference type="SAM" id="Coils"/>
    </source>
</evidence>
<proteinExistence type="predicted"/>
<feature type="transmembrane region" description="Helical" evidence="3">
    <location>
        <begin position="175"/>
        <end position="195"/>
    </location>
</feature>
<feature type="coiled-coil region" evidence="1">
    <location>
        <begin position="235"/>
        <end position="310"/>
    </location>
</feature>
<dbReference type="RefSeq" id="WP_006778210.1">
    <property type="nucleotide sequence ID" value="NZ_CP040506.1"/>
</dbReference>
<dbReference type="OrthoDB" id="1935355at2"/>
<organism evidence="4 5">
    <name type="scientific">Hungatella hathewayi WAL-18680</name>
    <dbReference type="NCBI Taxonomy" id="742737"/>
    <lineage>
        <taxon>Bacteria</taxon>
        <taxon>Bacillati</taxon>
        <taxon>Bacillota</taxon>
        <taxon>Clostridia</taxon>
        <taxon>Lachnospirales</taxon>
        <taxon>Lachnospiraceae</taxon>
        <taxon>Hungatella</taxon>
    </lineage>
</organism>
<feature type="region of interest" description="Disordered" evidence="2">
    <location>
        <begin position="70"/>
        <end position="94"/>
    </location>
</feature>
<keyword evidence="3" id="KW-0472">Membrane</keyword>
<dbReference type="AlphaFoldDB" id="G5I9N8"/>
<evidence type="ECO:0000313" key="4">
    <source>
        <dbReference type="EMBL" id="EHI61777.1"/>
    </source>
</evidence>
<comment type="caution">
    <text evidence="4">The sequence shown here is derived from an EMBL/GenBank/DDBJ whole genome shotgun (WGS) entry which is preliminary data.</text>
</comment>
<reference evidence="4 5" key="1">
    <citation type="submission" date="2011-08" db="EMBL/GenBank/DDBJ databases">
        <title>The Genome Sequence of Clostridium hathewayi WAL-18680.</title>
        <authorList>
            <consortium name="The Broad Institute Genome Sequencing Platform"/>
            <person name="Earl A."/>
            <person name="Ward D."/>
            <person name="Feldgarden M."/>
            <person name="Gevers D."/>
            <person name="Finegold S.M."/>
            <person name="Summanen P.H."/>
            <person name="Molitoris D.R."/>
            <person name="Song M."/>
            <person name="Daigneault M."/>
            <person name="Allen-Vercoe E."/>
            <person name="Young S.K."/>
            <person name="Zeng Q."/>
            <person name="Gargeya S."/>
            <person name="Fitzgerald M."/>
            <person name="Haas B."/>
            <person name="Abouelleil A."/>
            <person name="Alvarado L."/>
            <person name="Arachchi H.M."/>
            <person name="Berlin A."/>
            <person name="Brown A."/>
            <person name="Chapman S.B."/>
            <person name="Chen Z."/>
            <person name="Dunbar C."/>
            <person name="Freedman E."/>
            <person name="Gearin G."/>
            <person name="Gellesch M."/>
            <person name="Goldberg J."/>
            <person name="Griggs A."/>
            <person name="Gujja S."/>
            <person name="Heiman D."/>
            <person name="Howarth C."/>
            <person name="Larson L."/>
            <person name="Lui A."/>
            <person name="MacDonald P.J.P."/>
            <person name="Montmayeur A."/>
            <person name="Murphy C."/>
            <person name="Neiman D."/>
            <person name="Pearson M."/>
            <person name="Priest M."/>
            <person name="Roberts A."/>
            <person name="Saif S."/>
            <person name="Shea T."/>
            <person name="Shenoy N."/>
            <person name="Sisk P."/>
            <person name="Stolte C."/>
            <person name="Sykes S."/>
            <person name="Wortman J."/>
            <person name="Nusbaum C."/>
            <person name="Birren B."/>
        </authorList>
    </citation>
    <scope>NUCLEOTIDE SEQUENCE [LARGE SCALE GENOMIC DNA]</scope>
    <source>
        <strain evidence="4 5">WAL-18680</strain>
    </source>
</reference>
<protein>
    <submittedName>
        <fullName evidence="4">Uncharacterized protein</fullName>
    </submittedName>
</protein>
<keyword evidence="3" id="KW-0812">Transmembrane</keyword>
<name>G5I9N8_9FIRM</name>
<gene>
    <name evidence="4" type="ORF">HMPREF9473_00228</name>
</gene>
<dbReference type="PATRIC" id="fig|742737.3.peg.222"/>
<keyword evidence="1" id="KW-0175">Coiled coil</keyword>
<dbReference type="EMBL" id="ADLN01000001">
    <property type="protein sequence ID" value="EHI61777.1"/>
    <property type="molecule type" value="Genomic_DNA"/>
</dbReference>
<evidence type="ECO:0000256" key="2">
    <source>
        <dbReference type="SAM" id="MobiDB-lite"/>
    </source>
</evidence>
<keyword evidence="3" id="KW-1133">Transmembrane helix</keyword>
<dbReference type="HOGENOM" id="CLU_063633_0_0_9"/>
<evidence type="ECO:0000256" key="3">
    <source>
        <dbReference type="SAM" id="Phobius"/>
    </source>
</evidence>
<dbReference type="Proteomes" id="UP000005384">
    <property type="component" value="Unassembled WGS sequence"/>
</dbReference>
<accession>G5I9N8</accession>
<feature type="transmembrane region" description="Helical" evidence="3">
    <location>
        <begin position="147"/>
        <end position="169"/>
    </location>
</feature>
<sequence>MEQPITDYVVFLDEARQAVTDMNRMREQEEIMKQRVKDAQKELETAEKTVADTINQTVKKRMEEINSSYDKELSRGQERLKKARSRREKAKSQGVKERIAEETAELREENRELRLQIKTLFQQNHVPNYCNTKGYNALFMPHWFSEYVRLLFTILVCFLVIPYGGYLLLPKKSTVYLVGIYLVCILLFGGCYVLIGNRTRIRHAATLKEARLIRDRIHGNEKKIKVITHTIKKDRNEAIYDLQKHDDEIAQIEQEMTEIAAKKKDALNTFENVTKNIISDEIADNNKDKIAYLKSIYEAQEQELKELEGSIKTGALQIADRFEPYVGKDFLQPEKLAALGTSIQNGTCVNISEAITEYRNKHA</sequence>
<evidence type="ECO:0000313" key="5">
    <source>
        <dbReference type="Proteomes" id="UP000005384"/>
    </source>
</evidence>
<keyword evidence="5" id="KW-1185">Reference proteome</keyword>